<dbReference type="InterPro" id="IPR052189">
    <property type="entry name" value="L-asp_N-monooxygenase_NS-form"/>
</dbReference>
<name>A0A840BRU3_9HYPH</name>
<keyword evidence="3" id="KW-1185">Reference proteome</keyword>
<evidence type="ECO:0000313" key="2">
    <source>
        <dbReference type="EMBL" id="MBB4015730.1"/>
    </source>
</evidence>
<evidence type="ECO:0000259" key="1">
    <source>
        <dbReference type="Pfam" id="PF13454"/>
    </source>
</evidence>
<proteinExistence type="predicted"/>
<accession>A0A840BRU3</accession>
<dbReference type="Pfam" id="PF13454">
    <property type="entry name" value="NAD_binding_9"/>
    <property type="match status" value="1"/>
</dbReference>
<feature type="domain" description="FAD-dependent urate hydroxylase HpyO/Asp monooxygenase CreE-like FAD/NAD(P)-binding" evidence="1">
    <location>
        <begin position="8"/>
        <end position="160"/>
    </location>
</feature>
<sequence length="460" mass="50409">MLSTPRVIIIGGGASGTLLACHLLREPLPDLRITLIEQRDEPGPGVAFSAPSSNHLLNVAAANMGAFADEPQHFWHWLVRTGRLAGTEDAEPFFFAPRSAYGSYLRSLIEPHLPGTGRPGRLSIVQGTCIDIAERPLGVEVRLDDGTSVPGHVAVLATGHEEPRQDGCHVSPWVSPSVSGIDPEATVLILGTGLTMVDYVLSLLDAGHRGPIVAMSRRGLLPQVHRRVAPMTIDAADIPFGTDISYFMHWLRETIAWAEGRGEDWRSVIDGLRPHTQRIWQSFSEGSKRRFMAHARAWWDVHRHRTPPEVDTRLRAALATGRVQLFAGKMVASEERGSGARVRFRRRGERREETLDVDAIVSCTGIVTNPRETKNPLLRSLFASGHARIDPLAIGLDVATDGALIADDGRASTRLFAIGPVTRAAFWEIVAVPDIRTQCSRLARRILHDTATHNAATRPL</sequence>
<protein>
    <submittedName>
        <fullName evidence="2">Putative NAD(P)/FAD-binding protein YdhS</fullName>
    </submittedName>
</protein>
<reference evidence="2 3" key="1">
    <citation type="submission" date="2020-08" db="EMBL/GenBank/DDBJ databases">
        <title>Genomic Encyclopedia of Type Strains, Phase IV (KMG-IV): sequencing the most valuable type-strain genomes for metagenomic binning, comparative biology and taxonomic classification.</title>
        <authorList>
            <person name="Goeker M."/>
        </authorList>
    </citation>
    <scope>NUCLEOTIDE SEQUENCE [LARGE SCALE GENOMIC DNA]</scope>
    <source>
        <strain evidence="2 3">DSM 103737</strain>
    </source>
</reference>
<evidence type="ECO:0000313" key="3">
    <source>
        <dbReference type="Proteomes" id="UP000577362"/>
    </source>
</evidence>
<dbReference type="InterPro" id="IPR036188">
    <property type="entry name" value="FAD/NAD-bd_sf"/>
</dbReference>
<gene>
    <name evidence="2" type="ORF">GGR16_000736</name>
</gene>
<organism evidence="2 3">
    <name type="scientific">Chelatococcus caeni</name>
    <dbReference type="NCBI Taxonomy" id="1348468"/>
    <lineage>
        <taxon>Bacteria</taxon>
        <taxon>Pseudomonadati</taxon>
        <taxon>Pseudomonadota</taxon>
        <taxon>Alphaproteobacteria</taxon>
        <taxon>Hyphomicrobiales</taxon>
        <taxon>Chelatococcaceae</taxon>
        <taxon>Chelatococcus</taxon>
    </lineage>
</organism>
<dbReference type="SUPFAM" id="SSF51905">
    <property type="entry name" value="FAD/NAD(P)-binding domain"/>
    <property type="match status" value="2"/>
</dbReference>
<comment type="caution">
    <text evidence="2">The sequence shown here is derived from an EMBL/GenBank/DDBJ whole genome shotgun (WGS) entry which is preliminary data.</text>
</comment>
<dbReference type="EMBL" id="JACIEN010000001">
    <property type="protein sequence ID" value="MBB4015730.1"/>
    <property type="molecule type" value="Genomic_DNA"/>
</dbReference>
<dbReference type="AlphaFoldDB" id="A0A840BRU3"/>
<dbReference type="InterPro" id="IPR038732">
    <property type="entry name" value="HpyO/CreE_NAD-binding"/>
</dbReference>
<dbReference type="Proteomes" id="UP000577362">
    <property type="component" value="Unassembled WGS sequence"/>
</dbReference>
<dbReference type="PANTHER" id="PTHR40254:SF1">
    <property type="entry name" value="BLR0577 PROTEIN"/>
    <property type="match status" value="1"/>
</dbReference>
<dbReference type="PANTHER" id="PTHR40254">
    <property type="entry name" value="BLR0577 PROTEIN"/>
    <property type="match status" value="1"/>
</dbReference>
<dbReference type="RefSeq" id="WP_019404545.1">
    <property type="nucleotide sequence ID" value="NZ_JACIEN010000001.1"/>
</dbReference>
<dbReference type="Gene3D" id="3.50.50.60">
    <property type="entry name" value="FAD/NAD(P)-binding domain"/>
    <property type="match status" value="1"/>
</dbReference>
<dbReference type="PROSITE" id="PS51257">
    <property type="entry name" value="PROKAR_LIPOPROTEIN"/>
    <property type="match status" value="1"/>
</dbReference>